<dbReference type="Proteomes" id="UP001221142">
    <property type="component" value="Unassembled WGS sequence"/>
</dbReference>
<name>A0AAD7F606_9AGAR</name>
<sequence>MQCPVDPRHWSSVTYPDIGGAWFCLPLSFGPLCESSRLRLSLRRLATGLRTWFSRSGSSLPLTLAFTPSSWTLPGHRKILVSAIDKDRHQETASVAFQTLLRTLLELSPRLKVLKINGSGPDYVQEVFKHLSPADFPVLKTRVLTLSPPSLLAHHSIFWDILRRCSNLQICSLFTNLSHLHVDDDKPLHLERLERLWVGHAWLLADARKDGFRNWIVPNLSNLKYTAPDLWAEARTFWWKRSVLLENLRISRSGSISLALAFPDHFLLPLTPSTTHCTVLCPRLRRLNLGNIPLSDEAALKFVLAKMQPWCHVQGQSVHKLEPVTVLFPGKREVDIIPLLKERIANGLKAKFFHPYDPSPRVES</sequence>
<reference evidence="1" key="1">
    <citation type="submission" date="2023-03" db="EMBL/GenBank/DDBJ databases">
        <title>Massive genome expansion in bonnet fungi (Mycena s.s.) driven by repeated elements and novel gene families across ecological guilds.</title>
        <authorList>
            <consortium name="Lawrence Berkeley National Laboratory"/>
            <person name="Harder C.B."/>
            <person name="Miyauchi S."/>
            <person name="Viragh M."/>
            <person name="Kuo A."/>
            <person name="Thoen E."/>
            <person name="Andreopoulos B."/>
            <person name="Lu D."/>
            <person name="Skrede I."/>
            <person name="Drula E."/>
            <person name="Henrissat B."/>
            <person name="Morin E."/>
            <person name="Kohler A."/>
            <person name="Barry K."/>
            <person name="LaButti K."/>
            <person name="Morin E."/>
            <person name="Salamov A."/>
            <person name="Lipzen A."/>
            <person name="Mereny Z."/>
            <person name="Hegedus B."/>
            <person name="Baldrian P."/>
            <person name="Stursova M."/>
            <person name="Weitz H."/>
            <person name="Taylor A."/>
            <person name="Grigoriev I.V."/>
            <person name="Nagy L.G."/>
            <person name="Martin F."/>
            <person name="Kauserud H."/>
        </authorList>
    </citation>
    <scope>NUCLEOTIDE SEQUENCE</scope>
    <source>
        <strain evidence="1">9284</strain>
    </source>
</reference>
<protein>
    <submittedName>
        <fullName evidence="1">Uncharacterized protein</fullName>
    </submittedName>
</protein>
<keyword evidence="2" id="KW-1185">Reference proteome</keyword>
<comment type="caution">
    <text evidence="1">The sequence shown here is derived from an EMBL/GenBank/DDBJ whole genome shotgun (WGS) entry which is preliminary data.</text>
</comment>
<evidence type="ECO:0000313" key="2">
    <source>
        <dbReference type="Proteomes" id="UP001221142"/>
    </source>
</evidence>
<dbReference type="AlphaFoldDB" id="A0AAD7F606"/>
<evidence type="ECO:0000313" key="1">
    <source>
        <dbReference type="EMBL" id="KAJ7603832.1"/>
    </source>
</evidence>
<proteinExistence type="predicted"/>
<gene>
    <name evidence="1" type="ORF">FB45DRAFT_1044443</name>
</gene>
<dbReference type="EMBL" id="JARKIF010000123">
    <property type="protein sequence ID" value="KAJ7603832.1"/>
    <property type="molecule type" value="Genomic_DNA"/>
</dbReference>
<organism evidence="1 2">
    <name type="scientific">Roridomyces roridus</name>
    <dbReference type="NCBI Taxonomy" id="1738132"/>
    <lineage>
        <taxon>Eukaryota</taxon>
        <taxon>Fungi</taxon>
        <taxon>Dikarya</taxon>
        <taxon>Basidiomycota</taxon>
        <taxon>Agaricomycotina</taxon>
        <taxon>Agaricomycetes</taxon>
        <taxon>Agaricomycetidae</taxon>
        <taxon>Agaricales</taxon>
        <taxon>Marasmiineae</taxon>
        <taxon>Mycenaceae</taxon>
        <taxon>Roridomyces</taxon>
    </lineage>
</organism>
<accession>A0AAD7F606</accession>